<evidence type="ECO:0000256" key="3">
    <source>
        <dbReference type="ARBA" id="ARBA00022723"/>
    </source>
</evidence>
<dbReference type="PANTHER" id="PTHR47354">
    <property type="entry name" value="NADH OXIDOREDUCTASE HCR"/>
    <property type="match status" value="1"/>
</dbReference>
<gene>
    <name evidence="9" type="primary">pobB_1</name>
    <name evidence="9" type="ORF">LMG31506_01780</name>
</gene>
<keyword evidence="1" id="KW-0285">Flavoprotein</keyword>
<organism evidence="9 10">
    <name type="scientific">Cupriavidus yeoncheonensis</name>
    <dbReference type="NCBI Taxonomy" id="1462994"/>
    <lineage>
        <taxon>Bacteria</taxon>
        <taxon>Pseudomonadati</taxon>
        <taxon>Pseudomonadota</taxon>
        <taxon>Betaproteobacteria</taxon>
        <taxon>Burkholderiales</taxon>
        <taxon>Burkholderiaceae</taxon>
        <taxon>Cupriavidus</taxon>
    </lineage>
</organism>
<dbReference type="EC" id="1.-.-.-" evidence="9"/>
<dbReference type="InterPro" id="IPR012675">
    <property type="entry name" value="Beta-grasp_dom_sf"/>
</dbReference>
<dbReference type="Gene3D" id="3.40.50.80">
    <property type="entry name" value="Nucleotide-binding domain of ferredoxin-NADP reductase (FNR) module"/>
    <property type="match status" value="1"/>
</dbReference>
<dbReference type="Pfam" id="PF00111">
    <property type="entry name" value="Fer2"/>
    <property type="match status" value="1"/>
</dbReference>
<name>A0A916IV80_9BURK</name>
<proteinExistence type="predicted"/>
<keyword evidence="10" id="KW-1185">Reference proteome</keyword>
<keyword evidence="2" id="KW-0001">2Fe-2S</keyword>
<keyword evidence="3" id="KW-0479">Metal-binding</keyword>
<dbReference type="Gene3D" id="2.40.30.10">
    <property type="entry name" value="Translation factors"/>
    <property type="match status" value="1"/>
</dbReference>
<dbReference type="InterPro" id="IPR017938">
    <property type="entry name" value="Riboflavin_synthase-like_b-brl"/>
</dbReference>
<dbReference type="Proteomes" id="UP000672934">
    <property type="component" value="Unassembled WGS sequence"/>
</dbReference>
<evidence type="ECO:0000256" key="6">
    <source>
        <dbReference type="ARBA" id="ARBA00023014"/>
    </source>
</evidence>
<feature type="domain" description="FAD-binding FR-type" evidence="8">
    <location>
        <begin position="1"/>
        <end position="103"/>
    </location>
</feature>
<dbReference type="GO" id="GO:0051537">
    <property type="term" value="F:2 iron, 2 sulfur cluster binding"/>
    <property type="evidence" value="ECO:0007669"/>
    <property type="project" value="UniProtKB-KW"/>
</dbReference>
<dbReference type="InterPro" id="IPR001041">
    <property type="entry name" value="2Fe-2S_ferredoxin-type"/>
</dbReference>
<feature type="domain" description="2Fe-2S ferredoxin-type" evidence="7">
    <location>
        <begin position="235"/>
        <end position="322"/>
    </location>
</feature>
<evidence type="ECO:0000256" key="2">
    <source>
        <dbReference type="ARBA" id="ARBA00022714"/>
    </source>
</evidence>
<evidence type="ECO:0000313" key="10">
    <source>
        <dbReference type="Proteomes" id="UP000672934"/>
    </source>
</evidence>
<evidence type="ECO:0000259" key="8">
    <source>
        <dbReference type="PROSITE" id="PS51384"/>
    </source>
</evidence>
<dbReference type="InterPro" id="IPR036010">
    <property type="entry name" value="2Fe-2S_ferredoxin-like_sf"/>
</dbReference>
<evidence type="ECO:0000256" key="5">
    <source>
        <dbReference type="ARBA" id="ARBA00023004"/>
    </source>
</evidence>
<evidence type="ECO:0000256" key="1">
    <source>
        <dbReference type="ARBA" id="ARBA00022630"/>
    </source>
</evidence>
<accession>A0A916IV80</accession>
<dbReference type="InterPro" id="IPR039261">
    <property type="entry name" value="FNR_nucleotide-bd"/>
</dbReference>
<dbReference type="SUPFAM" id="SSF63380">
    <property type="entry name" value="Riboflavin synthase domain-like"/>
    <property type="match status" value="1"/>
</dbReference>
<dbReference type="SUPFAM" id="SSF54292">
    <property type="entry name" value="2Fe-2S ferredoxin-like"/>
    <property type="match status" value="1"/>
</dbReference>
<dbReference type="CDD" id="cd00207">
    <property type="entry name" value="fer2"/>
    <property type="match status" value="1"/>
</dbReference>
<evidence type="ECO:0000256" key="4">
    <source>
        <dbReference type="ARBA" id="ARBA00023002"/>
    </source>
</evidence>
<evidence type="ECO:0000313" key="9">
    <source>
        <dbReference type="EMBL" id="CAG2137081.1"/>
    </source>
</evidence>
<dbReference type="PROSITE" id="PS51384">
    <property type="entry name" value="FAD_FR"/>
    <property type="match status" value="1"/>
</dbReference>
<dbReference type="PROSITE" id="PS51085">
    <property type="entry name" value="2FE2S_FER_2"/>
    <property type="match status" value="1"/>
</dbReference>
<reference evidence="9" key="1">
    <citation type="submission" date="2021-03" db="EMBL/GenBank/DDBJ databases">
        <authorList>
            <person name="Peeters C."/>
        </authorList>
    </citation>
    <scope>NUCLEOTIDE SEQUENCE</scope>
    <source>
        <strain evidence="9">LMG 31506</strain>
    </source>
</reference>
<dbReference type="InterPro" id="IPR050415">
    <property type="entry name" value="MRET"/>
</dbReference>
<dbReference type="InterPro" id="IPR017927">
    <property type="entry name" value="FAD-bd_FR_type"/>
</dbReference>
<sequence>MNFLDARVHAIEWLSDGVIGIELRPCDIADWPIVTAGAHIDLLLPNGLTRSYSLTNRPGESHRYTVAVAMDAASRGGSIFVHNNLRVGQKIRISAPRNHFPVDESASHSVFIAGGIGITPIWCMVQRLSQIGSSWEIHYSARARANAAFVDQVVNLAEQTGNAVHLTFDGGVRERMLDIDSLVASQGSATHLYSCGPAPMLRAFDEACQGRDPGTVHREYFAAPVSANPAITTDEEVEVVLSRTNQRIKVDKKTSILDAVLAAGIDVPYSCMSGLCRACETPVISGTPDHRDLVLTDAERESGNTMMICCSRSKSRELILDL</sequence>
<dbReference type="RefSeq" id="WP_211946753.1">
    <property type="nucleotide sequence ID" value="NZ_CAJPUY010000005.1"/>
</dbReference>
<dbReference type="SUPFAM" id="SSF52343">
    <property type="entry name" value="Ferredoxin reductase-like, C-terminal NADP-linked domain"/>
    <property type="match status" value="1"/>
</dbReference>
<keyword evidence="4 9" id="KW-0560">Oxidoreductase</keyword>
<keyword evidence="9" id="KW-0223">Dioxygenase</keyword>
<dbReference type="EMBL" id="CAJPUY010000005">
    <property type="protein sequence ID" value="CAG2137081.1"/>
    <property type="molecule type" value="Genomic_DNA"/>
</dbReference>
<dbReference type="AlphaFoldDB" id="A0A916IV80"/>
<dbReference type="CDD" id="cd06185">
    <property type="entry name" value="PDR_like"/>
    <property type="match status" value="1"/>
</dbReference>
<evidence type="ECO:0000259" key="7">
    <source>
        <dbReference type="PROSITE" id="PS51085"/>
    </source>
</evidence>
<comment type="caution">
    <text evidence="9">The sequence shown here is derived from an EMBL/GenBank/DDBJ whole genome shotgun (WGS) entry which is preliminary data.</text>
</comment>
<dbReference type="Gene3D" id="3.10.20.30">
    <property type="match status" value="1"/>
</dbReference>
<dbReference type="GO" id="GO:0051213">
    <property type="term" value="F:dioxygenase activity"/>
    <property type="evidence" value="ECO:0007669"/>
    <property type="project" value="UniProtKB-KW"/>
</dbReference>
<dbReference type="PANTHER" id="PTHR47354:SF1">
    <property type="entry name" value="CARNITINE MONOOXYGENASE REDUCTASE SUBUNIT"/>
    <property type="match status" value="1"/>
</dbReference>
<protein>
    <submittedName>
        <fullName evidence="9">Phenoxybenzoate dioxygenase subunit beta</fullName>
        <ecNumber evidence="9">1.-.-.-</ecNumber>
    </submittedName>
</protein>
<keyword evidence="6" id="KW-0411">Iron-sulfur</keyword>
<keyword evidence="5" id="KW-0408">Iron</keyword>
<dbReference type="GO" id="GO:0046872">
    <property type="term" value="F:metal ion binding"/>
    <property type="evidence" value="ECO:0007669"/>
    <property type="project" value="UniProtKB-KW"/>
</dbReference>
<dbReference type="PRINTS" id="PR00409">
    <property type="entry name" value="PHDIOXRDTASE"/>
</dbReference>